<sequence length="385" mass="44842">MNMEFDEIRPYHDEELPQIYEELIADPAFQQVASAVFPEVPFEALAQKMRTCKTKLEFQKAFCYTILKRFARDTTQGVTLDLTAQTDKTFAYTYISNHRDIILDSGFLSVELIDKGMDTVEIAIGDNLLIYPWIKKFVRVNKSFIVQRALTMRQMLESSGRMSRYMHHTIKDKNQSIWIAQREGRAKDSNDRTQESVLKMLAMGGEGDIIDRLIEMNILPLAISYEYDPCDYLKAQEFQLKRDIPDYKKTQEDDLKNMQTGLFGPKGRVHFQVASCINEELEKLDRSLSKPELFSQISALIDRRIHANYRMYPGNYIAHDYLSGTQAFAGHYTTEEKKHFTDYIDQQLARIELPNKDIPFLREKMLLMYANPLTNYLATRTDNPK</sequence>
<proteinExistence type="predicted"/>
<organism evidence="1 2">
    <name type="scientific">Bacteroides cellulosilyticus</name>
    <dbReference type="NCBI Taxonomy" id="246787"/>
    <lineage>
        <taxon>Bacteria</taxon>
        <taxon>Pseudomonadati</taxon>
        <taxon>Bacteroidota</taxon>
        <taxon>Bacteroidia</taxon>
        <taxon>Bacteroidales</taxon>
        <taxon>Bacteroidaceae</taxon>
        <taxon>Bacteroides</taxon>
    </lineage>
</organism>
<reference evidence="1 2" key="1">
    <citation type="journal article" date="2015" name="Science">
        <title>Genetic determinants of in vivo fitness and diet responsiveness in multiple human gut Bacteroides.</title>
        <authorList>
            <person name="Wu M."/>
            <person name="McNulty N.P."/>
            <person name="Rodionov D.A."/>
            <person name="Khoroshkin M.S."/>
            <person name="Griffin N.W."/>
            <person name="Cheng J."/>
            <person name="Latreille P."/>
            <person name="Kerstetter R.A."/>
            <person name="Terrapon N."/>
            <person name="Henrissat B."/>
            <person name="Osterman A.L."/>
            <person name="Gordon J.I."/>
        </authorList>
    </citation>
    <scope>NUCLEOTIDE SEQUENCE [LARGE SCALE GENOMIC DNA]</scope>
    <source>
        <strain evidence="1 2">WH2</strain>
    </source>
</reference>
<dbReference type="KEGG" id="bcel:BcellWH2_02181"/>
<dbReference type="PATRIC" id="fig|246787.4.peg.2240"/>
<dbReference type="PANTHER" id="PTHR30068:SF3">
    <property type="entry name" value="PHOSPHOLIPID_GLYCEROL ACYLTRANSFERASE DOMAIN-CONTAINING PROTEIN"/>
    <property type="match status" value="1"/>
</dbReference>
<dbReference type="AlphaFoldDB" id="A0A0P0FP88"/>
<dbReference type="PANTHER" id="PTHR30068">
    <property type="entry name" value="URONATE ISOMERASE"/>
    <property type="match status" value="1"/>
</dbReference>
<protein>
    <recommendedName>
        <fullName evidence="3">Acyltransferase</fullName>
    </recommendedName>
</protein>
<dbReference type="EMBL" id="CP012801">
    <property type="protein sequence ID" value="ALJ59422.1"/>
    <property type="molecule type" value="Genomic_DNA"/>
</dbReference>
<dbReference type="RefSeq" id="WP_029425988.1">
    <property type="nucleotide sequence ID" value="NZ_CP012801.1"/>
</dbReference>
<dbReference type="GO" id="GO:0042840">
    <property type="term" value="P:D-glucuronate catabolic process"/>
    <property type="evidence" value="ECO:0007669"/>
    <property type="project" value="TreeGrafter"/>
</dbReference>
<name>A0A0P0FP88_9BACE</name>
<dbReference type="Proteomes" id="UP000061809">
    <property type="component" value="Chromosome"/>
</dbReference>
<dbReference type="GO" id="GO:0019698">
    <property type="term" value="P:D-galacturonate catabolic process"/>
    <property type="evidence" value="ECO:0007669"/>
    <property type="project" value="TreeGrafter"/>
</dbReference>
<evidence type="ECO:0000313" key="2">
    <source>
        <dbReference type="Proteomes" id="UP000061809"/>
    </source>
</evidence>
<evidence type="ECO:0000313" key="1">
    <source>
        <dbReference type="EMBL" id="ALJ59422.1"/>
    </source>
</evidence>
<gene>
    <name evidence="1" type="ORF">BcellWH2_02181</name>
</gene>
<accession>A0A0P0FP88</accession>
<evidence type="ECO:0008006" key="3">
    <source>
        <dbReference type="Google" id="ProtNLM"/>
    </source>
</evidence>